<evidence type="ECO:0000313" key="9">
    <source>
        <dbReference type="EMBL" id="KAG0670577.1"/>
    </source>
</evidence>
<keyword evidence="3 7" id="KW-0819">tRNA processing</keyword>
<dbReference type="EMBL" id="PUHR01000021">
    <property type="protein sequence ID" value="KAG0670577.1"/>
    <property type="molecule type" value="Genomic_DNA"/>
</dbReference>
<protein>
    <recommendedName>
        <fullName evidence="1">N(6)-L-threonylcarbamoyladenine synthase</fullName>
        <ecNumber evidence="1">2.3.1.234</ecNumber>
    </recommendedName>
</protein>
<dbReference type="InterPro" id="IPR017861">
    <property type="entry name" value="KAE1/TsaD"/>
</dbReference>
<feature type="domain" description="Gcp-like" evidence="8">
    <location>
        <begin position="104"/>
        <end position="396"/>
    </location>
</feature>
<dbReference type="OrthoDB" id="10259622at2759"/>
<reference evidence="9 10" key="1">
    <citation type="submission" date="2020-11" db="EMBL/GenBank/DDBJ databases">
        <title>Kefir isolates.</title>
        <authorList>
            <person name="Marcisauskas S."/>
            <person name="Kim Y."/>
            <person name="Blasche S."/>
        </authorList>
    </citation>
    <scope>NUCLEOTIDE SEQUENCE [LARGE SCALE GENOMIC DNA]</scope>
    <source>
        <strain evidence="9 10">OG2</strain>
    </source>
</reference>
<comment type="caution">
    <text evidence="9">The sequence shown here is derived from an EMBL/GenBank/DDBJ whole genome shotgun (WGS) entry which is preliminary data.</text>
</comment>
<dbReference type="EC" id="2.3.1.234" evidence="1"/>
<sequence>MVEGRMDCCLYIETAHVYIRFDGTGVVIWWSTGYRNAVVIDMLVRNRVRLPQFGVYKSVTRQLYHVLAIETSCDDTSVAWLDHDPVTHRTHVSHNLKSTLNSMMAGGIIPTAAHEHHQLQISDLVQHIAKEQKNMRNIPRPDLICVTRGPGMLGSLSTGLTLAKGLSIAWDIPLLGVNHMLGHLLVPRLYDKSLKFPFISLLVSGGHCLLVHSTSVTEHKILCESIDIAAGDSLDKCGREIGLSGIMIGKVMDQFTEGINNPWDIQDHVIDKCQLPNPLTKGTSKHKLAFSFSPFITSVKDFLKLHPLNTLTTYQHKLLAARIQESIFNHIITKILHTIENNSSMFENVSSFVCSGGVSANNKLRTKLQKTLHDHFNSFHYPPVELCTDNAVMIGWAGIEMFDRYSQSISNSLDILPIRKWPLEDILRISDFKYSH</sequence>
<comment type="subcellular location">
    <subcellularLocation>
        <location evidence="7">Mitochondrion</location>
    </subcellularLocation>
</comment>
<dbReference type="PRINTS" id="PR00789">
    <property type="entry name" value="OSIALOPTASE"/>
</dbReference>
<dbReference type="GO" id="GO:0005739">
    <property type="term" value="C:mitochondrion"/>
    <property type="evidence" value="ECO:0007669"/>
    <property type="project" value="UniProtKB-SubCell"/>
</dbReference>
<dbReference type="InterPro" id="IPR000905">
    <property type="entry name" value="Gcp-like_dom"/>
</dbReference>
<evidence type="ECO:0000256" key="7">
    <source>
        <dbReference type="HAMAP-Rule" id="MF_03179"/>
    </source>
</evidence>
<evidence type="ECO:0000256" key="4">
    <source>
        <dbReference type="ARBA" id="ARBA00022723"/>
    </source>
</evidence>
<comment type="subunit">
    <text evidence="7">Homodimer.</text>
</comment>
<dbReference type="PANTHER" id="PTHR11735">
    <property type="entry name" value="TRNA N6-ADENOSINE THREONYLCARBAMOYLTRANSFERASE"/>
    <property type="match status" value="1"/>
</dbReference>
<dbReference type="PANTHER" id="PTHR11735:SF6">
    <property type="entry name" value="TRNA N6-ADENOSINE THREONYLCARBAMOYLTRANSFERASE, MITOCHONDRIAL"/>
    <property type="match status" value="1"/>
</dbReference>
<name>A0A9P6WFM9_MAUEX</name>
<accession>A0A9P6WFM9</accession>
<dbReference type="GO" id="GO:0046872">
    <property type="term" value="F:metal ion binding"/>
    <property type="evidence" value="ECO:0007669"/>
    <property type="project" value="UniProtKB-KW"/>
</dbReference>
<dbReference type="HAMAP" id="MF_01445">
    <property type="entry name" value="TsaD"/>
    <property type="match status" value="1"/>
</dbReference>
<dbReference type="PROSITE" id="PS01016">
    <property type="entry name" value="GLYCOPROTEASE"/>
    <property type="match status" value="1"/>
</dbReference>
<dbReference type="InterPro" id="IPR043129">
    <property type="entry name" value="ATPase_NBD"/>
</dbReference>
<evidence type="ECO:0000256" key="3">
    <source>
        <dbReference type="ARBA" id="ARBA00022694"/>
    </source>
</evidence>
<organism evidence="9 10">
    <name type="scientific">Maudiozyma exigua</name>
    <name type="common">Yeast</name>
    <name type="synonym">Kazachstania exigua</name>
    <dbReference type="NCBI Taxonomy" id="34358"/>
    <lineage>
        <taxon>Eukaryota</taxon>
        <taxon>Fungi</taxon>
        <taxon>Dikarya</taxon>
        <taxon>Ascomycota</taxon>
        <taxon>Saccharomycotina</taxon>
        <taxon>Saccharomycetes</taxon>
        <taxon>Saccharomycetales</taxon>
        <taxon>Saccharomycetaceae</taxon>
        <taxon>Maudiozyma</taxon>
    </lineage>
</organism>
<proteinExistence type="inferred from homology"/>
<comment type="function">
    <text evidence="7">Required for the formation of a threonylcarbamoyl group on adenosine at position 37 (t(6)A37) in mitochondrial tRNAs that read codons beginning with adenine. Probably involved in the transfer of the threonylcarbamoyl moiety of threonylcarbamoyl-AMP (TC-AMP) to the N6 group of A37. Involved in mitochondrial genome maintenance.</text>
</comment>
<evidence type="ECO:0000256" key="1">
    <source>
        <dbReference type="ARBA" id="ARBA00012156"/>
    </source>
</evidence>
<dbReference type="InterPro" id="IPR022450">
    <property type="entry name" value="TsaD"/>
</dbReference>
<gene>
    <name evidence="7" type="primary">QRI7</name>
    <name evidence="9" type="ORF">C6P45_002143</name>
</gene>
<dbReference type="Proteomes" id="UP000750334">
    <property type="component" value="Unassembled WGS sequence"/>
</dbReference>
<keyword evidence="7" id="KW-0496">Mitochondrion</keyword>
<evidence type="ECO:0000259" key="8">
    <source>
        <dbReference type="Pfam" id="PF00814"/>
    </source>
</evidence>
<keyword evidence="5 7" id="KW-0012">Acyltransferase</keyword>
<dbReference type="GO" id="GO:0061711">
    <property type="term" value="F:tRNA N(6)-L-threonylcarbamoyladenine synthase activity"/>
    <property type="evidence" value="ECO:0007669"/>
    <property type="project" value="UniProtKB-EC"/>
</dbReference>
<keyword evidence="10" id="KW-1185">Reference proteome</keyword>
<keyword evidence="4 7" id="KW-0479">Metal-binding</keyword>
<comment type="cofactor">
    <cofactor evidence="7">
        <name>a divalent metal cation</name>
        <dbReference type="ChEBI" id="CHEBI:60240"/>
    </cofactor>
    <text evidence="7">Binds 1 divalent metal cation per subunit.</text>
</comment>
<comment type="similarity">
    <text evidence="7">Belongs to the KAE1 / TsaD family.</text>
</comment>
<dbReference type="Pfam" id="PF00814">
    <property type="entry name" value="TsaD"/>
    <property type="match status" value="1"/>
</dbReference>
<dbReference type="Gene3D" id="3.30.420.40">
    <property type="match status" value="2"/>
</dbReference>
<keyword evidence="2 7" id="KW-0808">Transferase</keyword>
<dbReference type="SUPFAM" id="SSF53067">
    <property type="entry name" value="Actin-like ATPase domain"/>
    <property type="match status" value="2"/>
</dbReference>
<evidence type="ECO:0000313" key="10">
    <source>
        <dbReference type="Proteomes" id="UP000750334"/>
    </source>
</evidence>
<dbReference type="InterPro" id="IPR017860">
    <property type="entry name" value="Peptidase_M22_CS"/>
</dbReference>
<evidence type="ECO:0000256" key="6">
    <source>
        <dbReference type="ARBA" id="ARBA00048117"/>
    </source>
</evidence>
<evidence type="ECO:0000256" key="5">
    <source>
        <dbReference type="ARBA" id="ARBA00023315"/>
    </source>
</evidence>
<dbReference type="AlphaFoldDB" id="A0A9P6WFM9"/>
<comment type="catalytic activity">
    <reaction evidence="6 7">
        <text>L-threonylcarbamoyladenylate + adenosine(37) in tRNA = N(6)-L-threonylcarbamoyladenosine(37) in tRNA + AMP + H(+)</text>
        <dbReference type="Rhea" id="RHEA:37059"/>
        <dbReference type="Rhea" id="RHEA-COMP:10162"/>
        <dbReference type="Rhea" id="RHEA-COMP:10163"/>
        <dbReference type="ChEBI" id="CHEBI:15378"/>
        <dbReference type="ChEBI" id="CHEBI:73682"/>
        <dbReference type="ChEBI" id="CHEBI:74411"/>
        <dbReference type="ChEBI" id="CHEBI:74418"/>
        <dbReference type="ChEBI" id="CHEBI:456215"/>
        <dbReference type="EC" id="2.3.1.234"/>
    </reaction>
</comment>
<dbReference type="GO" id="GO:0072670">
    <property type="term" value="P:mitochondrial tRNA threonylcarbamoyladenosine modification"/>
    <property type="evidence" value="ECO:0007669"/>
    <property type="project" value="TreeGrafter"/>
</dbReference>
<dbReference type="NCBIfam" id="TIGR00329">
    <property type="entry name" value="gcp_kae1"/>
    <property type="match status" value="1"/>
</dbReference>
<evidence type="ECO:0000256" key="2">
    <source>
        <dbReference type="ARBA" id="ARBA00022679"/>
    </source>
</evidence>